<feature type="region of interest" description="Disordered" evidence="1">
    <location>
        <begin position="240"/>
        <end position="272"/>
    </location>
</feature>
<organism evidence="2 3">
    <name type="scientific">Aquilegia coerulea</name>
    <name type="common">Rocky mountain columbine</name>
    <dbReference type="NCBI Taxonomy" id="218851"/>
    <lineage>
        <taxon>Eukaryota</taxon>
        <taxon>Viridiplantae</taxon>
        <taxon>Streptophyta</taxon>
        <taxon>Embryophyta</taxon>
        <taxon>Tracheophyta</taxon>
        <taxon>Spermatophyta</taxon>
        <taxon>Magnoliopsida</taxon>
        <taxon>Ranunculales</taxon>
        <taxon>Ranunculaceae</taxon>
        <taxon>Thalictroideae</taxon>
        <taxon>Aquilegia</taxon>
    </lineage>
</organism>
<gene>
    <name evidence="2" type="ORF">AQUCO_00600091v1</name>
</gene>
<dbReference type="EMBL" id="KZ305023">
    <property type="protein sequence ID" value="PIA57119.1"/>
    <property type="molecule type" value="Genomic_DNA"/>
</dbReference>
<dbReference type="PANTHER" id="PTHR47481:SF35">
    <property type="entry name" value="ZINC FINGER, CCHC-TYPE-RELATED"/>
    <property type="match status" value="1"/>
</dbReference>
<sequence length="272" mass="30158">MSKADSADLPSLFSTPLTFNTMVHMVSVKLGANNYLLWRNQFIPLLTSQNLIGYVDGSTTQPSRTTIDANNKTIDNTAYAVWKQADQLVMSLLYSSLTEEAMSEVLGLTCAADVWKTLEEVFSYKSKSREIQLKDELQLMKKGTQSVDEYSRKFKLVCDQLAAMGKPVDDTDKVHWFLRGLGSEFRSFSTSVLSRPPLPTFKEIVPTLQSNELFLKSLPATSASHDAAYIASRGGRSGYRGGRNFGRGGNHNGGNQSHYKSNNSNSKLKVFS</sequence>
<dbReference type="OrthoDB" id="1845088at2759"/>
<evidence type="ECO:0000256" key="1">
    <source>
        <dbReference type="SAM" id="MobiDB-lite"/>
    </source>
</evidence>
<proteinExistence type="predicted"/>
<dbReference type="PANTHER" id="PTHR47481">
    <property type="match status" value="1"/>
</dbReference>
<dbReference type="Pfam" id="PF14223">
    <property type="entry name" value="Retrotran_gag_2"/>
    <property type="match status" value="1"/>
</dbReference>
<feature type="compositionally biased region" description="Polar residues" evidence="1">
    <location>
        <begin position="256"/>
        <end position="272"/>
    </location>
</feature>
<protein>
    <submittedName>
        <fullName evidence="2">Uncharacterized protein</fullName>
    </submittedName>
</protein>
<feature type="compositionally biased region" description="Gly residues" evidence="1">
    <location>
        <begin position="240"/>
        <end position="252"/>
    </location>
</feature>
<dbReference type="InParanoid" id="A0A2G5EN08"/>
<evidence type="ECO:0000313" key="2">
    <source>
        <dbReference type="EMBL" id="PIA57119.1"/>
    </source>
</evidence>
<evidence type="ECO:0000313" key="3">
    <source>
        <dbReference type="Proteomes" id="UP000230069"/>
    </source>
</evidence>
<name>A0A2G5EN08_AQUCA</name>
<accession>A0A2G5EN08</accession>
<keyword evidence="3" id="KW-1185">Reference proteome</keyword>
<dbReference type="Proteomes" id="UP000230069">
    <property type="component" value="Unassembled WGS sequence"/>
</dbReference>
<dbReference type="STRING" id="218851.A0A2G5EN08"/>
<reference evidence="2 3" key="1">
    <citation type="submission" date="2017-09" db="EMBL/GenBank/DDBJ databases">
        <title>WGS assembly of Aquilegia coerulea Goldsmith.</title>
        <authorList>
            <person name="Hodges S."/>
            <person name="Kramer E."/>
            <person name="Nordborg M."/>
            <person name="Tomkins J."/>
            <person name="Borevitz J."/>
            <person name="Derieg N."/>
            <person name="Yan J."/>
            <person name="Mihaltcheva S."/>
            <person name="Hayes R.D."/>
            <person name="Rokhsar D."/>
        </authorList>
    </citation>
    <scope>NUCLEOTIDE SEQUENCE [LARGE SCALE GENOMIC DNA]</scope>
    <source>
        <strain evidence="3">cv. Goldsmith</strain>
    </source>
</reference>
<dbReference type="AlphaFoldDB" id="A0A2G5EN08"/>